<protein>
    <submittedName>
        <fullName evidence="5">Restriction modification system DNA specificity domain-containing protein</fullName>
    </submittedName>
</protein>
<sequence>MDFSIIQKSQLEGPNRLDAEYFQPQYLELEKNILQTDTLIKWEEIDGKFITGPFGSEFNVENYDENSQHRYVRGKDVKPFFLSTDDNVYIPEKDFVRLKKYSLEEDDILISVVGTLGNATVIDSSNLPAIFSSKSTTFRSRNINAYYLLAYLNSKYGQGLLLRCSRGQVQTGLNIVDLKTLPIYLPSTEKQDAVASLVKKSYDLLGQSKFRYVEAEDLLFEELGLKDFEVPEDLTWVVGYSEVEKENRVDAEYFQPKYEKIVSTIKSYSKGWDFLKNLTTLIGHPSNPPYARADSIDKTFIITQKHLSDYFPLDNFWEDKKALYTTNDFINKNKEFLLRENDILLYSVGAYIGKTNIYNSNTKATIGSFLTLVRAKQDIINPFYLLVFLNSEIGHLLTRRNSKGLAQQYIYPYDTKNIPVPKIDNGVQEEIGKFIKKGYEARKKSKELLEEAKRKVEEMIDKGSKN</sequence>
<evidence type="ECO:0000256" key="2">
    <source>
        <dbReference type="ARBA" id="ARBA00022747"/>
    </source>
</evidence>
<comment type="similarity">
    <text evidence="1">Belongs to the type-I restriction system S methylase family.</text>
</comment>
<keyword evidence="3" id="KW-0238">DNA-binding</keyword>
<organism evidence="5 6">
    <name type="scientific">Candidatus Beckwithbacteria bacterium GW2011_GWB1_47_15</name>
    <dbReference type="NCBI Taxonomy" id="1618371"/>
    <lineage>
        <taxon>Bacteria</taxon>
        <taxon>Candidatus Beckwithiibacteriota</taxon>
    </lineage>
</organism>
<dbReference type="Proteomes" id="UP000033860">
    <property type="component" value="Unassembled WGS sequence"/>
</dbReference>
<keyword evidence="2" id="KW-0680">Restriction system</keyword>
<dbReference type="Pfam" id="PF01420">
    <property type="entry name" value="Methylase_S"/>
    <property type="match status" value="1"/>
</dbReference>
<evidence type="ECO:0000256" key="1">
    <source>
        <dbReference type="ARBA" id="ARBA00010923"/>
    </source>
</evidence>
<dbReference type="Gene3D" id="3.90.220.20">
    <property type="entry name" value="DNA methylase specificity domains"/>
    <property type="match status" value="2"/>
</dbReference>
<dbReference type="GO" id="GO:0003677">
    <property type="term" value="F:DNA binding"/>
    <property type="evidence" value="ECO:0007669"/>
    <property type="project" value="UniProtKB-KW"/>
</dbReference>
<evidence type="ECO:0000256" key="3">
    <source>
        <dbReference type="ARBA" id="ARBA00023125"/>
    </source>
</evidence>
<gene>
    <name evidence="5" type="ORF">UX85_C0001G0161</name>
</gene>
<dbReference type="InterPro" id="IPR044946">
    <property type="entry name" value="Restrct_endonuc_typeI_TRD_sf"/>
</dbReference>
<feature type="domain" description="Type I restriction modification DNA specificity" evidence="4">
    <location>
        <begin position="92"/>
        <end position="200"/>
    </location>
</feature>
<dbReference type="InterPro" id="IPR052021">
    <property type="entry name" value="Type-I_RS_S_subunit"/>
</dbReference>
<comment type="caution">
    <text evidence="5">The sequence shown here is derived from an EMBL/GenBank/DDBJ whole genome shotgun (WGS) entry which is preliminary data.</text>
</comment>
<dbReference type="SUPFAM" id="SSF116734">
    <property type="entry name" value="DNA methylase specificity domain"/>
    <property type="match status" value="2"/>
</dbReference>
<dbReference type="GO" id="GO:0009307">
    <property type="term" value="P:DNA restriction-modification system"/>
    <property type="evidence" value="ECO:0007669"/>
    <property type="project" value="UniProtKB-KW"/>
</dbReference>
<dbReference type="AlphaFoldDB" id="A0A0G1RXV4"/>
<dbReference type="EMBL" id="LCNT01000001">
    <property type="protein sequence ID" value="KKU61947.1"/>
    <property type="molecule type" value="Genomic_DNA"/>
</dbReference>
<dbReference type="InterPro" id="IPR000055">
    <property type="entry name" value="Restrct_endonuc_typeI_TRD"/>
</dbReference>
<evidence type="ECO:0000313" key="6">
    <source>
        <dbReference type="Proteomes" id="UP000033860"/>
    </source>
</evidence>
<evidence type="ECO:0000313" key="5">
    <source>
        <dbReference type="EMBL" id="KKU61947.1"/>
    </source>
</evidence>
<accession>A0A0G1RXV4</accession>
<reference evidence="5 6" key="1">
    <citation type="journal article" date="2015" name="Nature">
        <title>rRNA introns, odd ribosomes, and small enigmatic genomes across a large radiation of phyla.</title>
        <authorList>
            <person name="Brown C.T."/>
            <person name="Hug L.A."/>
            <person name="Thomas B.C."/>
            <person name="Sharon I."/>
            <person name="Castelle C.J."/>
            <person name="Singh A."/>
            <person name="Wilkins M.J."/>
            <person name="Williams K.H."/>
            <person name="Banfield J.F."/>
        </authorList>
    </citation>
    <scope>NUCLEOTIDE SEQUENCE [LARGE SCALE GENOMIC DNA]</scope>
</reference>
<dbReference type="PANTHER" id="PTHR30408">
    <property type="entry name" value="TYPE-1 RESTRICTION ENZYME ECOKI SPECIFICITY PROTEIN"/>
    <property type="match status" value="1"/>
</dbReference>
<evidence type="ECO:0000259" key="4">
    <source>
        <dbReference type="Pfam" id="PF01420"/>
    </source>
</evidence>
<dbReference type="PANTHER" id="PTHR30408:SF12">
    <property type="entry name" value="TYPE I RESTRICTION ENZYME MJAVIII SPECIFICITY SUBUNIT"/>
    <property type="match status" value="1"/>
</dbReference>
<proteinExistence type="inferred from homology"/>
<name>A0A0G1RXV4_9BACT</name>